<dbReference type="STRING" id="150374.A0A0M9VS55"/>
<feature type="coiled-coil region" evidence="1">
    <location>
        <begin position="262"/>
        <end position="289"/>
    </location>
</feature>
<comment type="caution">
    <text evidence="4">The sequence shown here is derived from an EMBL/GenBank/DDBJ whole genome shotgun (WGS) entry which is preliminary data.</text>
</comment>
<feature type="region of interest" description="Disordered" evidence="2">
    <location>
        <begin position="386"/>
        <end position="407"/>
    </location>
</feature>
<dbReference type="CDD" id="cd17003">
    <property type="entry name" value="CID_Rtt103"/>
    <property type="match status" value="1"/>
</dbReference>
<dbReference type="Pfam" id="PF04818">
    <property type="entry name" value="CID"/>
    <property type="match status" value="1"/>
</dbReference>
<gene>
    <name evidence="4" type="ORF">ESCO_006373</name>
</gene>
<dbReference type="PROSITE" id="PS51391">
    <property type="entry name" value="CID"/>
    <property type="match status" value="1"/>
</dbReference>
<proteinExistence type="predicted"/>
<dbReference type="InterPro" id="IPR006569">
    <property type="entry name" value="CID_dom"/>
</dbReference>
<dbReference type="FunFam" id="1.25.40.90:FF:000030">
    <property type="entry name" value="DUF618 domain protein"/>
    <property type="match status" value="1"/>
</dbReference>
<keyword evidence="5" id="KW-1185">Reference proteome</keyword>
<dbReference type="EMBL" id="LGSR01000026">
    <property type="protein sequence ID" value="KOS17335.1"/>
    <property type="molecule type" value="Genomic_DNA"/>
</dbReference>
<dbReference type="OrthoDB" id="10069473at2759"/>
<evidence type="ECO:0000256" key="1">
    <source>
        <dbReference type="SAM" id="Coils"/>
    </source>
</evidence>
<accession>A0A0M9VS55</accession>
<organism evidence="4 5">
    <name type="scientific">Escovopsis weberi</name>
    <dbReference type="NCBI Taxonomy" id="150374"/>
    <lineage>
        <taxon>Eukaryota</taxon>
        <taxon>Fungi</taxon>
        <taxon>Dikarya</taxon>
        <taxon>Ascomycota</taxon>
        <taxon>Pezizomycotina</taxon>
        <taxon>Sordariomycetes</taxon>
        <taxon>Hypocreomycetidae</taxon>
        <taxon>Hypocreales</taxon>
        <taxon>Hypocreaceae</taxon>
        <taxon>Escovopsis</taxon>
    </lineage>
</organism>
<dbReference type="SMART" id="SM00582">
    <property type="entry name" value="RPR"/>
    <property type="match status" value="1"/>
</dbReference>
<dbReference type="PANTHER" id="PTHR12460:SF0">
    <property type="entry name" value="CID DOMAIN-CONTAINING PROTEIN-RELATED"/>
    <property type="match status" value="1"/>
</dbReference>
<protein>
    <submittedName>
        <fullName evidence="4">UPF0400 protein</fullName>
    </submittedName>
</protein>
<dbReference type="GO" id="GO:0031124">
    <property type="term" value="P:mRNA 3'-end processing"/>
    <property type="evidence" value="ECO:0007669"/>
    <property type="project" value="InterPro"/>
</dbReference>
<evidence type="ECO:0000259" key="3">
    <source>
        <dbReference type="PROSITE" id="PS51391"/>
    </source>
</evidence>
<evidence type="ECO:0000313" key="5">
    <source>
        <dbReference type="Proteomes" id="UP000053831"/>
    </source>
</evidence>
<feature type="domain" description="CID" evidence="3">
    <location>
        <begin position="1"/>
        <end position="133"/>
    </location>
</feature>
<dbReference type="AlphaFoldDB" id="A0A0M9VS55"/>
<dbReference type="InterPro" id="IPR047883">
    <property type="entry name" value="Rtt103-like_CID"/>
</dbReference>
<keyword evidence="1" id="KW-0175">Coiled coil</keyword>
<dbReference type="InterPro" id="IPR008942">
    <property type="entry name" value="ENTH_VHS"/>
</dbReference>
<dbReference type="Proteomes" id="UP000053831">
    <property type="component" value="Unassembled WGS sequence"/>
</dbReference>
<dbReference type="GO" id="GO:0099122">
    <property type="term" value="F:RNA polymerase II C-terminal domain binding"/>
    <property type="evidence" value="ECO:0007669"/>
    <property type="project" value="InterPro"/>
</dbReference>
<dbReference type="Gene3D" id="1.25.40.90">
    <property type="match status" value="1"/>
</dbReference>
<sequence>MAYNDDSVLARLSALNESHDSIATAAQWIMFHRRHADRTVQLWMQRLKDSSSTKRLSLIYLANEVAQQSRIRHKEDFIIAFSPVIAEATAVAYKGAPAEIHAKLRRVVDVWKDRVIFEAPIQDAIEARLGGMYDPTPTETTGSLTKTELDKARAPVKAGFGSAPFGPSSAVPTEFSPMISSHQLVTKLSAPLKGTVTAAAQEYEKQMDPSTTVPSAPVYAARLNGLLKTLASAESAVAECVKAREGLISGLEKMLDANRAALESDRQAAAELSARKREIEEKKQQVEVAIMRALGPSEGAGPPVEGEAAVNPAAEPGRPEMEALTPPPMEAFTPPEIQDMESAGAPPSLSDKPAEGTSRTEQATAAPGIEMLSQVASAYHSLPISINGSNKRRRVGGESDFPNLEADDGIDADVMEMLKGKADA</sequence>
<evidence type="ECO:0000313" key="4">
    <source>
        <dbReference type="EMBL" id="KOS17335.1"/>
    </source>
</evidence>
<name>A0A0M9VS55_ESCWE</name>
<feature type="region of interest" description="Disordered" evidence="2">
    <location>
        <begin position="295"/>
        <end position="369"/>
    </location>
</feature>
<evidence type="ECO:0000256" key="2">
    <source>
        <dbReference type="SAM" id="MobiDB-lite"/>
    </source>
</evidence>
<dbReference type="PANTHER" id="PTHR12460">
    <property type="entry name" value="CYCLIN-DEPENDENT KINASE INHIBITOR-RELATED PROTEIN"/>
    <property type="match status" value="1"/>
</dbReference>
<dbReference type="SUPFAM" id="SSF48464">
    <property type="entry name" value="ENTH/VHS domain"/>
    <property type="match status" value="1"/>
</dbReference>
<reference evidence="4 5" key="1">
    <citation type="submission" date="2015-07" db="EMBL/GenBank/DDBJ databases">
        <title>The genome of the fungus Escovopsis weberi, a specialized disease agent of ant agriculture.</title>
        <authorList>
            <person name="de Man T.J."/>
            <person name="Stajich J.E."/>
            <person name="Kubicek C.P."/>
            <person name="Chenthamara K."/>
            <person name="Atanasova L."/>
            <person name="Druzhinina I.S."/>
            <person name="Birnbaum S."/>
            <person name="Barribeau S.M."/>
            <person name="Teiling C."/>
            <person name="Suen G."/>
            <person name="Currie C."/>
            <person name="Gerardo N.M."/>
        </authorList>
    </citation>
    <scope>NUCLEOTIDE SEQUENCE [LARGE SCALE GENOMIC DNA]</scope>
</reference>